<dbReference type="EMBL" id="OX597834">
    <property type="protein sequence ID" value="CAI9738434.1"/>
    <property type="molecule type" value="Genomic_DNA"/>
</dbReference>
<sequence length="109" mass="12561">MTYPQAFSMGLRLELLTGHDFNPNERLLDMSDSDSWTISKGKTKSEFQQKLSFLKDLQNAISDAQSPQSAKVIHEHENSYESTDEYAGILDLLIEECNERFTDFEKHDI</sequence>
<organism evidence="1 2">
    <name type="scientific">Octopus vulgaris</name>
    <name type="common">Common octopus</name>
    <dbReference type="NCBI Taxonomy" id="6645"/>
    <lineage>
        <taxon>Eukaryota</taxon>
        <taxon>Metazoa</taxon>
        <taxon>Spiralia</taxon>
        <taxon>Lophotrochozoa</taxon>
        <taxon>Mollusca</taxon>
        <taxon>Cephalopoda</taxon>
        <taxon>Coleoidea</taxon>
        <taxon>Octopodiformes</taxon>
        <taxon>Octopoda</taxon>
        <taxon>Incirrata</taxon>
        <taxon>Octopodidae</taxon>
        <taxon>Octopus</taxon>
    </lineage>
</organism>
<evidence type="ECO:0000313" key="2">
    <source>
        <dbReference type="Proteomes" id="UP001162480"/>
    </source>
</evidence>
<name>A0AA36BQT6_OCTVU</name>
<evidence type="ECO:0000313" key="1">
    <source>
        <dbReference type="EMBL" id="CAI9738434.1"/>
    </source>
</evidence>
<protein>
    <submittedName>
        <fullName evidence="1">Uncharacterized protein</fullName>
    </submittedName>
</protein>
<dbReference type="AlphaFoldDB" id="A0AA36BQT6"/>
<accession>A0AA36BQT6</accession>
<dbReference type="Proteomes" id="UP001162480">
    <property type="component" value="Chromosome 21"/>
</dbReference>
<gene>
    <name evidence="1" type="ORF">OCTVUL_1B021238</name>
</gene>
<keyword evidence="2" id="KW-1185">Reference proteome</keyword>
<reference evidence="1" key="1">
    <citation type="submission" date="2023-08" db="EMBL/GenBank/DDBJ databases">
        <authorList>
            <person name="Alioto T."/>
            <person name="Alioto T."/>
            <person name="Gomez Garrido J."/>
        </authorList>
    </citation>
    <scope>NUCLEOTIDE SEQUENCE</scope>
</reference>
<proteinExistence type="predicted"/>